<accession>X6LLY6</accession>
<evidence type="ECO:0000313" key="3">
    <source>
        <dbReference type="Proteomes" id="UP000023152"/>
    </source>
</evidence>
<gene>
    <name evidence="2" type="ORF">RFI_34490</name>
</gene>
<dbReference type="Pfam" id="PF10354">
    <property type="entry name" value="BMT5-like"/>
    <property type="match status" value="1"/>
</dbReference>
<evidence type="ECO:0000259" key="1">
    <source>
        <dbReference type="Pfam" id="PF10354"/>
    </source>
</evidence>
<comment type="caution">
    <text evidence="2">The sequence shown here is derived from an EMBL/GenBank/DDBJ whole genome shotgun (WGS) entry which is preliminary data.</text>
</comment>
<dbReference type="EMBL" id="ASPP01034600">
    <property type="protein sequence ID" value="ETO02923.1"/>
    <property type="molecule type" value="Genomic_DNA"/>
</dbReference>
<organism evidence="2 3">
    <name type="scientific">Reticulomyxa filosa</name>
    <dbReference type="NCBI Taxonomy" id="46433"/>
    <lineage>
        <taxon>Eukaryota</taxon>
        <taxon>Sar</taxon>
        <taxon>Rhizaria</taxon>
        <taxon>Retaria</taxon>
        <taxon>Foraminifera</taxon>
        <taxon>Monothalamids</taxon>
        <taxon>Reticulomyxidae</taxon>
        <taxon>Reticulomyxa</taxon>
    </lineage>
</organism>
<dbReference type="GO" id="GO:0070475">
    <property type="term" value="P:rRNA base methylation"/>
    <property type="evidence" value="ECO:0007669"/>
    <property type="project" value="InterPro"/>
</dbReference>
<name>X6LLY6_RETFI</name>
<protein>
    <recommendedName>
        <fullName evidence="1">25S rRNA (uridine-N(3))-methyltransferase BMT5-like domain-containing protein</fullName>
    </recommendedName>
</protein>
<keyword evidence="3" id="KW-1185">Reference proteome</keyword>
<proteinExistence type="predicted"/>
<evidence type="ECO:0000313" key="2">
    <source>
        <dbReference type="EMBL" id="ETO02923.1"/>
    </source>
</evidence>
<dbReference type="Proteomes" id="UP000023152">
    <property type="component" value="Unassembled WGS sequence"/>
</dbReference>
<dbReference type="GO" id="GO:0070042">
    <property type="term" value="F:rRNA (uridine-N3-)-methyltransferase activity"/>
    <property type="evidence" value="ECO:0007669"/>
    <property type="project" value="InterPro"/>
</dbReference>
<feature type="non-terminal residue" evidence="2">
    <location>
        <position position="1"/>
    </location>
</feature>
<reference evidence="2 3" key="1">
    <citation type="journal article" date="2013" name="Curr. Biol.">
        <title>The Genome of the Foraminiferan Reticulomyxa filosa.</title>
        <authorList>
            <person name="Glockner G."/>
            <person name="Hulsmann N."/>
            <person name="Schleicher M."/>
            <person name="Noegel A.A."/>
            <person name="Eichinger L."/>
            <person name="Gallinger C."/>
            <person name="Pawlowski J."/>
            <person name="Sierra R."/>
            <person name="Euteneuer U."/>
            <person name="Pillet L."/>
            <person name="Moustafa A."/>
            <person name="Platzer M."/>
            <person name="Groth M."/>
            <person name="Szafranski K."/>
            <person name="Schliwa M."/>
        </authorList>
    </citation>
    <scope>NUCLEOTIDE SEQUENCE [LARGE SCALE GENOMIC DNA]</scope>
</reference>
<sequence length="480" mass="56709">FSSVLKLKKQCDTKTRKRSKKQDISKLCQEWKKKMSKQMNVNTKNQINEHERKDIAIKGLFSVRSLKKLYEGYKTKNSNKWTLMKNIINPLQKNFNMLLCSKETKQLSLQSILLYVQYQHGQWTLQTEHKESYPNDFFSFDEIKKSILEIFRHFLHLCSIAHVQKLDAICKDRITLSFEKNVVVLHEWHTNDDVSFATSLKSVSSYTQQRMNTKTCSKIKCSHFSKQSWDEFVSKYAHQSFESQSAMQSYDQPCNLLCCTFTELTTEQINYFKHLYLQDKDDSSSPTCILVVGDGNFSFSISLVYIWPHICQSKSLELITTCYHSKDEPIQRYVNNNHAKKDYLEFFDWIIFNFQHEESITTEQPKKVKKRFVVMTDNMSCLHTNMKVQHDQFSTWNIQQAVQNIPQVQLHASTPFHCKWYPGYFATNVKGQPLGVCSSNIHIKRVYQKKKGICKGFLYNFKKIKKKLNFYYFICQTNKQ</sequence>
<feature type="domain" description="25S rRNA (uridine-N(3))-methyltransferase BMT5-like" evidence="1">
    <location>
        <begin position="290"/>
        <end position="336"/>
    </location>
</feature>
<dbReference type="OrthoDB" id="273345at2759"/>
<dbReference type="AlphaFoldDB" id="X6LLY6"/>
<dbReference type="InterPro" id="IPR019446">
    <property type="entry name" value="BMT5-like"/>
</dbReference>